<evidence type="ECO:0000313" key="3">
    <source>
        <dbReference type="EMBL" id="SVA96409.1"/>
    </source>
</evidence>
<dbReference type="PANTHER" id="PTHR30189:SF1">
    <property type="entry name" value="LPS-ASSEMBLY PROTEIN LPTD"/>
    <property type="match status" value="1"/>
</dbReference>
<sequence>GIFYAENAAYTTCDLDHPHFYFEMNRMKMINEDKVLARPIILYIADIPVFGLPFGVFPHQKGNRHSGWIMPSYGSDARWGGYINGLGYYWAASEYFDSKFTMSIYDRDGITLRSQNNYNKRYSYSGTLDLESKQRFSGSISDADRDIYKLGANRQSDYVVRWSHRQQLRKNQSAAVNASYYSSGDYNRRTGIAQQKRLNQQAVSNATYSKRWPKSRNSLSLNLSSRRDLMAEKKIDENSVFYSNPNRSGQQINITNNTLPQLAFSHSQRSLFSTKATKKKWYNNINYHYSSRFTNNQKNYYESESYALTDSTTGYRWITNENDDPLQQTFSDYIVSHTSGLNMSSKIFKYFNVSPNISLRSDWVNRTFSGSIDTTSGQINKNEVKGFNTRTTGSFNINMNTQVYGLFPVKLGKMEAIRHVISPSIGYSYRPDFSKEVFGRNPGYYQTIQQDNGEVVYFDRFSGTLAGGTPRGESQSMNISMNNVFQAKIVDGDKEKKQDLFSWRMSTGRNFVADDFQWNNINSSIRANMNRKLNLDFSMTHDWYDFDEQKNMRINKFKTSGGMPTPRLINARFSTGFRFAGKRLSYESGSDDVIEDTTGTEQRVDGANLAGIFTDVGGSNKTPPGDLWSTSASFSFSYNNANPNNPQKTFWMSSNSTIQFTEAWRIQYNARFDLINQSLVSHTFSVYRDLHCWELSLNWTPNGYASGLYLKLNVKSPNLRDLKIEQRGGAFSRPSLFDR</sequence>
<feature type="domain" description="LPS-assembly protein LptD central" evidence="2">
    <location>
        <begin position="35"/>
        <end position="544"/>
    </location>
</feature>
<dbReference type="AlphaFoldDB" id="A0A382A4X4"/>
<feature type="transmembrane region" description="Helical" evidence="1">
    <location>
        <begin position="35"/>
        <end position="57"/>
    </location>
</feature>
<evidence type="ECO:0000256" key="1">
    <source>
        <dbReference type="SAM" id="Phobius"/>
    </source>
</evidence>
<dbReference type="PANTHER" id="PTHR30189">
    <property type="entry name" value="LPS-ASSEMBLY PROTEIN"/>
    <property type="match status" value="1"/>
</dbReference>
<accession>A0A382A4X4</accession>
<dbReference type="GO" id="GO:0009279">
    <property type="term" value="C:cell outer membrane"/>
    <property type="evidence" value="ECO:0007669"/>
    <property type="project" value="TreeGrafter"/>
</dbReference>
<protein>
    <recommendedName>
        <fullName evidence="2">LPS-assembly protein LptD central domain-containing protein</fullName>
    </recommendedName>
</protein>
<keyword evidence="1" id="KW-1133">Transmembrane helix</keyword>
<proteinExistence type="predicted"/>
<feature type="non-terminal residue" evidence="3">
    <location>
        <position position="1"/>
    </location>
</feature>
<name>A0A382A4X4_9ZZZZ</name>
<dbReference type="GO" id="GO:1990351">
    <property type="term" value="C:transporter complex"/>
    <property type="evidence" value="ECO:0007669"/>
    <property type="project" value="TreeGrafter"/>
</dbReference>
<organism evidence="3">
    <name type="scientific">marine metagenome</name>
    <dbReference type="NCBI Taxonomy" id="408172"/>
    <lineage>
        <taxon>unclassified sequences</taxon>
        <taxon>metagenomes</taxon>
        <taxon>ecological metagenomes</taxon>
    </lineage>
</organism>
<gene>
    <name evidence="3" type="ORF">METZ01_LOCUS149263</name>
</gene>
<keyword evidence="1" id="KW-0812">Transmembrane</keyword>
<keyword evidence="1" id="KW-0472">Membrane</keyword>
<reference evidence="3" key="1">
    <citation type="submission" date="2018-05" db="EMBL/GenBank/DDBJ databases">
        <authorList>
            <person name="Lanie J.A."/>
            <person name="Ng W.-L."/>
            <person name="Kazmierczak K.M."/>
            <person name="Andrzejewski T.M."/>
            <person name="Davidsen T.M."/>
            <person name="Wayne K.J."/>
            <person name="Tettelin H."/>
            <person name="Glass J.I."/>
            <person name="Rusch D."/>
            <person name="Podicherti R."/>
            <person name="Tsui H.-C.T."/>
            <person name="Winkler M.E."/>
        </authorList>
    </citation>
    <scope>NUCLEOTIDE SEQUENCE</scope>
</reference>
<evidence type="ECO:0000259" key="2">
    <source>
        <dbReference type="Pfam" id="PF19838"/>
    </source>
</evidence>
<dbReference type="InterPro" id="IPR045659">
    <property type="entry name" value="LptD_2"/>
</dbReference>
<dbReference type="InterPro" id="IPR050218">
    <property type="entry name" value="LptD"/>
</dbReference>
<dbReference type="Pfam" id="PF19838">
    <property type="entry name" value="LptD_2"/>
    <property type="match status" value="1"/>
</dbReference>
<dbReference type="EMBL" id="UINC01023874">
    <property type="protein sequence ID" value="SVA96409.1"/>
    <property type="molecule type" value="Genomic_DNA"/>
</dbReference>